<dbReference type="EMBL" id="LGRX02008073">
    <property type="protein sequence ID" value="KAK3273973.1"/>
    <property type="molecule type" value="Genomic_DNA"/>
</dbReference>
<reference evidence="1" key="2">
    <citation type="submission" date="2023-06" db="EMBL/GenBank/DDBJ databases">
        <title>Long-read-based genome assembly of the green algal bacterivore Cymbomonas tetramitiformis.</title>
        <authorList>
            <person name="Gyaltshen Y."/>
            <person name="Rozenberg A."/>
            <person name="Paasch A."/>
            <person name="Burns J.A."/>
            <person name="Warring S."/>
            <person name="Larson R."/>
            <person name="Maurer-Alcala X."/>
            <person name="Dacks J."/>
            <person name="Kim E."/>
        </authorList>
    </citation>
    <scope>NUCLEOTIDE SEQUENCE</scope>
    <source>
        <strain evidence="1">PLY_AMNH</strain>
    </source>
</reference>
<organism evidence="1 5">
    <name type="scientific">Cymbomonas tetramitiformis</name>
    <dbReference type="NCBI Taxonomy" id="36881"/>
    <lineage>
        <taxon>Eukaryota</taxon>
        <taxon>Viridiplantae</taxon>
        <taxon>Chlorophyta</taxon>
        <taxon>Pyramimonadophyceae</taxon>
        <taxon>Pyramimonadales</taxon>
        <taxon>Pyramimonadaceae</taxon>
        <taxon>Cymbomonas</taxon>
    </lineage>
</organism>
<keyword evidence="5" id="KW-1185">Reference proteome</keyword>
<evidence type="ECO:0000313" key="5">
    <source>
        <dbReference type="Proteomes" id="UP001190700"/>
    </source>
</evidence>
<reference evidence="1 5" key="1">
    <citation type="journal article" date="2015" name="Genome Biol. Evol.">
        <title>Comparative Genomics of a Bacterivorous Green Alga Reveals Evolutionary Causalities and Consequences of Phago-Mixotrophic Mode of Nutrition.</title>
        <authorList>
            <person name="Burns J.A."/>
            <person name="Paasch A."/>
            <person name="Narechania A."/>
            <person name="Kim E."/>
        </authorList>
    </citation>
    <scope>NUCLEOTIDE SEQUENCE [LARGE SCALE GENOMIC DNA]</scope>
    <source>
        <strain evidence="1">PLY_AMNH</strain>
    </source>
</reference>
<evidence type="ECO:0000313" key="1">
    <source>
        <dbReference type="EMBL" id="KAK3250149.1"/>
    </source>
</evidence>
<name>A0AAE0F3H8_9CHLO</name>
<evidence type="ECO:0000313" key="3">
    <source>
        <dbReference type="EMBL" id="KAK3273973.1"/>
    </source>
</evidence>
<sequence length="154" mass="17059">MASTASAAAAKRKKSVQSALPCEIVKKYPGQQQVDLNVKIDIPGHWFNGMSAADKARSFAATAVEYGNGNAGEKNPSLQLHIKGNSTQSRSFHTSVLSSQRLINAQRARGVKKTRCKRVFKLHRIRWGVYTGCCARTASWSPTGSHWHNFRYLQ</sequence>
<evidence type="ECO:0000313" key="2">
    <source>
        <dbReference type="EMBL" id="KAK3251395.1"/>
    </source>
</evidence>
<dbReference type="EMBL" id="LGRX02026881">
    <property type="protein sequence ID" value="KAK3250149.1"/>
    <property type="molecule type" value="Genomic_DNA"/>
</dbReference>
<accession>A0AAE0F3H8</accession>
<proteinExistence type="predicted"/>
<comment type="caution">
    <text evidence="1">The sequence shown here is derived from an EMBL/GenBank/DDBJ whole genome shotgun (WGS) entry which is preliminary data.</text>
</comment>
<protein>
    <submittedName>
        <fullName evidence="1">Uncharacterized protein</fullName>
    </submittedName>
</protein>
<dbReference type="AlphaFoldDB" id="A0AAE0F3H8"/>
<dbReference type="EMBL" id="LGRX02026059">
    <property type="protein sequence ID" value="KAK3251395.1"/>
    <property type="molecule type" value="Genomic_DNA"/>
</dbReference>
<dbReference type="Proteomes" id="UP001190700">
    <property type="component" value="Unassembled WGS sequence"/>
</dbReference>
<dbReference type="EMBL" id="LGRX02001136">
    <property type="protein sequence ID" value="KAK3286760.1"/>
    <property type="molecule type" value="Genomic_DNA"/>
</dbReference>
<gene>
    <name evidence="3" type="ORF">CYMTET_17819</name>
    <name evidence="2" type="ORF">CYMTET_39261</name>
    <name evidence="1" type="ORF">CYMTET_40463</name>
    <name evidence="4" type="ORF">CYMTET_5699</name>
</gene>
<evidence type="ECO:0000313" key="4">
    <source>
        <dbReference type="EMBL" id="KAK3286760.1"/>
    </source>
</evidence>